<comment type="caution">
    <text evidence="2">The sequence shown here is derived from an EMBL/GenBank/DDBJ whole genome shotgun (WGS) entry which is preliminary data.</text>
</comment>
<accession>A0AA91Q411</accession>
<keyword evidence="2" id="KW-0378">Hydrolase</keyword>
<dbReference type="Proteomes" id="UP000195602">
    <property type="component" value="Unassembled WGS sequence"/>
</dbReference>
<dbReference type="KEGG" id="clus:A9F13_01g01694"/>
<evidence type="ECO:0000259" key="1">
    <source>
        <dbReference type="Pfam" id="PF16278"/>
    </source>
</evidence>
<dbReference type="GO" id="GO:0000012">
    <property type="term" value="P:single strand break repair"/>
    <property type="evidence" value="ECO:0007669"/>
    <property type="project" value="TreeGrafter"/>
</dbReference>
<proteinExistence type="predicted"/>
<protein>
    <submittedName>
        <fullName evidence="2">DNA 5'-adenosine monophosphate hydrolase</fullName>
    </submittedName>
</protein>
<dbReference type="GO" id="GO:0033699">
    <property type="term" value="F:DNA 5'-adenosine monophosphate hydrolase activity"/>
    <property type="evidence" value="ECO:0007669"/>
    <property type="project" value="EnsemblFungi"/>
</dbReference>
<dbReference type="Gene3D" id="3.30.428.10">
    <property type="entry name" value="HIT-like"/>
    <property type="match status" value="1"/>
</dbReference>
<dbReference type="Pfam" id="PF16278">
    <property type="entry name" value="zf-C2HE"/>
    <property type="match status" value="1"/>
</dbReference>
<dbReference type="AlphaFoldDB" id="A0AA91Q411"/>
<dbReference type="GO" id="GO:0030983">
    <property type="term" value="F:mismatched DNA binding"/>
    <property type="evidence" value="ECO:0007669"/>
    <property type="project" value="EnsemblFungi"/>
</dbReference>
<dbReference type="InterPro" id="IPR032566">
    <property type="entry name" value="Znf-C2HE"/>
</dbReference>
<dbReference type="GO" id="GO:0006298">
    <property type="term" value="P:mismatch repair"/>
    <property type="evidence" value="ECO:0007669"/>
    <property type="project" value="EnsemblFungi"/>
</dbReference>
<feature type="domain" description="Aprataxin C2HE/C2H2/C2HC zinc finger" evidence="1">
    <location>
        <begin position="140"/>
        <end position="225"/>
    </location>
</feature>
<dbReference type="SUPFAM" id="SSF54197">
    <property type="entry name" value="HIT-like"/>
    <property type="match status" value="1"/>
</dbReference>
<dbReference type="GO" id="GO:0003697">
    <property type="term" value="F:single-stranded DNA binding"/>
    <property type="evidence" value="ECO:0007669"/>
    <property type="project" value="EnsemblFungi"/>
</dbReference>
<evidence type="ECO:0000313" key="2">
    <source>
        <dbReference type="EMBL" id="OVF10754.1"/>
    </source>
</evidence>
<dbReference type="EMBL" id="LYUB02000001">
    <property type="protein sequence ID" value="OVF10754.1"/>
    <property type="molecule type" value="Genomic_DNA"/>
</dbReference>
<dbReference type="OMA" id="IHDMFPK"/>
<sequence>MSFRHALQKYIDNPSDPLVLFHDNDVVIITDAFPKSLRHYLILPRQKNLTHLHPLDALRNPQTYQMIEGYVEKAKDMIVESLSGEGYINDDPKERAIFRNTFIRAGVHAIPSMSNLHVHVITQDFYSARMKNKKHYNSFTTAFFVDFEKLALNVADDYDGEQTSDSSESSFEILARKDHESHHFNRRKGDLEKLIRNSSLTCTYCGASFGSKFVQLKEHLATEFDAKFGRSD</sequence>
<name>A0AA91Q411_CLALS</name>
<dbReference type="GO" id="GO:1905108">
    <property type="term" value="F:guanosine binding"/>
    <property type="evidence" value="ECO:0007669"/>
    <property type="project" value="EnsemblFungi"/>
</dbReference>
<organism evidence="2 3">
    <name type="scientific">Clavispora lusitaniae</name>
    <name type="common">Candida lusitaniae</name>
    <dbReference type="NCBI Taxonomy" id="36911"/>
    <lineage>
        <taxon>Eukaryota</taxon>
        <taxon>Fungi</taxon>
        <taxon>Dikarya</taxon>
        <taxon>Ascomycota</taxon>
        <taxon>Saccharomycotina</taxon>
        <taxon>Pichiomycetes</taxon>
        <taxon>Metschnikowiaceae</taxon>
        <taxon>Clavispora</taxon>
    </lineage>
</organism>
<dbReference type="InterPro" id="IPR036265">
    <property type="entry name" value="HIT-like_sf"/>
</dbReference>
<dbReference type="PANTHER" id="PTHR12486:SF4">
    <property type="entry name" value="APRATAXIN"/>
    <property type="match status" value="1"/>
</dbReference>
<evidence type="ECO:0000313" key="3">
    <source>
        <dbReference type="Proteomes" id="UP000195602"/>
    </source>
</evidence>
<dbReference type="Pfam" id="PF11969">
    <property type="entry name" value="DcpS_C"/>
    <property type="match status" value="1"/>
</dbReference>
<dbReference type="GO" id="GO:1990165">
    <property type="term" value="F:single-strand break-containing DNA binding"/>
    <property type="evidence" value="ECO:0007669"/>
    <property type="project" value="EnsemblFungi"/>
</dbReference>
<dbReference type="GO" id="GO:0019002">
    <property type="term" value="F:GMP binding"/>
    <property type="evidence" value="ECO:0007669"/>
    <property type="project" value="EnsemblFungi"/>
</dbReference>
<dbReference type="GO" id="GO:0003725">
    <property type="term" value="F:double-stranded RNA binding"/>
    <property type="evidence" value="ECO:0007669"/>
    <property type="project" value="TreeGrafter"/>
</dbReference>
<dbReference type="GO" id="GO:0005634">
    <property type="term" value="C:nucleus"/>
    <property type="evidence" value="ECO:0007669"/>
    <property type="project" value="TreeGrafter"/>
</dbReference>
<dbReference type="PANTHER" id="PTHR12486">
    <property type="entry name" value="APRATAXIN-RELATED"/>
    <property type="match status" value="1"/>
</dbReference>
<dbReference type="GO" id="GO:0120108">
    <property type="term" value="F:DNA-3'-diphospho-5'-guanosine diphosphatase activity"/>
    <property type="evidence" value="ECO:0007669"/>
    <property type="project" value="EnsemblFungi"/>
</dbReference>
<gene>
    <name evidence="2" type="ORF">A9F13_01g01694</name>
</gene>
<reference evidence="2 3" key="1">
    <citation type="submission" date="2017-04" db="EMBL/GenBank/DDBJ databases">
        <title>Draft genome of the yeast Clavispora lusitaniae type strain CBS 6936.</title>
        <authorList>
            <person name="Durrens P."/>
            <person name="Klopp C."/>
            <person name="Biteau N."/>
            <person name="Fitton-Ouhabi V."/>
            <person name="Dementhon K."/>
            <person name="Accoceberry I."/>
            <person name="Sherman D.J."/>
            <person name="Noel T."/>
        </authorList>
    </citation>
    <scope>NUCLEOTIDE SEQUENCE [LARGE SCALE GENOMIC DNA]</scope>
    <source>
        <strain evidence="2 3">CBS 6936</strain>
    </source>
</reference>
<dbReference type="GO" id="GO:0008270">
    <property type="term" value="F:zinc ion binding"/>
    <property type="evidence" value="ECO:0007669"/>
    <property type="project" value="EnsemblFungi"/>
</dbReference>